<dbReference type="EMBL" id="CAJVPV010002668">
    <property type="protein sequence ID" value="CAG8532672.1"/>
    <property type="molecule type" value="Genomic_DNA"/>
</dbReference>
<keyword evidence="8" id="KW-0547">Nucleotide-binding</keyword>
<evidence type="ECO:0000256" key="1">
    <source>
        <dbReference type="ARBA" id="ARBA00001946"/>
    </source>
</evidence>
<keyword evidence="15" id="KW-0472">Membrane</keyword>
<evidence type="ECO:0000256" key="15">
    <source>
        <dbReference type="ARBA" id="ARBA00023136"/>
    </source>
</evidence>
<keyword evidence="11" id="KW-0460">Magnesium</keyword>
<keyword evidence="14" id="KW-0342">GTP-binding</keyword>
<evidence type="ECO:0000256" key="10">
    <source>
        <dbReference type="ARBA" id="ARBA00022805"/>
    </source>
</evidence>
<evidence type="ECO:0000256" key="2">
    <source>
        <dbReference type="ARBA" id="ARBA00004167"/>
    </source>
</evidence>
<keyword evidence="3" id="KW-0813">Transport</keyword>
<dbReference type="Pfam" id="PF04548">
    <property type="entry name" value="AIG1"/>
    <property type="match status" value="1"/>
</dbReference>
<evidence type="ECO:0000256" key="16">
    <source>
        <dbReference type="ARBA" id="ARBA00024013"/>
    </source>
</evidence>
<comment type="caution">
    <text evidence="18">The sequence shown here is derived from an EMBL/GenBank/DDBJ whole genome shotgun (WGS) entry which is preliminary data.</text>
</comment>
<keyword evidence="19" id="KW-1185">Reference proteome</keyword>
<keyword evidence="13" id="KW-1133">Transmembrane helix</keyword>
<evidence type="ECO:0000256" key="3">
    <source>
        <dbReference type="ARBA" id="ARBA00022448"/>
    </source>
</evidence>
<keyword evidence="10" id="KW-1002">Plastid outer membrane</keyword>
<dbReference type="GO" id="GO:0016020">
    <property type="term" value="C:membrane"/>
    <property type="evidence" value="ECO:0007669"/>
    <property type="project" value="UniProtKB-SubCell"/>
</dbReference>
<evidence type="ECO:0000259" key="17">
    <source>
        <dbReference type="Pfam" id="PF04548"/>
    </source>
</evidence>
<keyword evidence="4" id="KW-0150">Chloroplast</keyword>
<dbReference type="OrthoDB" id="8954335at2759"/>
<evidence type="ECO:0000313" key="18">
    <source>
        <dbReference type="EMBL" id="CAG8532672.1"/>
    </source>
</evidence>
<dbReference type="GO" id="GO:0005525">
    <property type="term" value="F:GTP binding"/>
    <property type="evidence" value="ECO:0007669"/>
    <property type="project" value="UniProtKB-KW"/>
</dbReference>
<dbReference type="GO" id="GO:0016787">
    <property type="term" value="F:hydrolase activity"/>
    <property type="evidence" value="ECO:0007669"/>
    <property type="project" value="UniProtKB-KW"/>
</dbReference>
<dbReference type="AlphaFoldDB" id="A0A9N9AKC6"/>
<evidence type="ECO:0000256" key="11">
    <source>
        <dbReference type="ARBA" id="ARBA00022842"/>
    </source>
</evidence>
<gene>
    <name evidence="18" type="ORF">AMORRO_LOCUS4749</name>
</gene>
<evidence type="ECO:0000256" key="9">
    <source>
        <dbReference type="ARBA" id="ARBA00022801"/>
    </source>
</evidence>
<keyword evidence="6" id="KW-0812">Transmembrane</keyword>
<sequence>MSEKRVILLVGKTGNGKSTIANVLTNTNSFHEFRGCQSGTKECQVEKFRHEEIEYTIIDTPGICDTDSENEKNVYKKIVGAVYDFKDNLNQVLFVTKGRLTKEEIDCYNLLFEAFFDEEKIPKFITIVRTNFPHFEEEKERKEDIDEMIEQGGEISELIKFHEGKNVIHVENHPKYQNDRVISRTMLLKHLRKDEIWGVLSLKKSIKEVKFKDRLFNMALTFSDMVGISAFESSVITLGFAITYATERVSLYILNYKRKKVVRRVERSLDKTKTLYQELQQQPDTEKLDKILEKCINELMQELNFLSIKMEIERMFQEKAKTSSIN</sequence>
<keyword evidence="7" id="KW-0479">Metal-binding</keyword>
<evidence type="ECO:0000256" key="5">
    <source>
        <dbReference type="ARBA" id="ARBA00022640"/>
    </source>
</evidence>
<dbReference type="InterPro" id="IPR045058">
    <property type="entry name" value="GIMA/IAN/Toc"/>
</dbReference>
<organism evidence="18 19">
    <name type="scientific">Acaulospora morrowiae</name>
    <dbReference type="NCBI Taxonomy" id="94023"/>
    <lineage>
        <taxon>Eukaryota</taxon>
        <taxon>Fungi</taxon>
        <taxon>Fungi incertae sedis</taxon>
        <taxon>Mucoromycota</taxon>
        <taxon>Glomeromycotina</taxon>
        <taxon>Glomeromycetes</taxon>
        <taxon>Diversisporales</taxon>
        <taxon>Acaulosporaceae</taxon>
        <taxon>Acaulospora</taxon>
    </lineage>
</organism>
<accession>A0A9N9AKC6</accession>
<protein>
    <submittedName>
        <fullName evidence="18">18594_t:CDS:1</fullName>
    </submittedName>
</protein>
<dbReference type="Proteomes" id="UP000789342">
    <property type="component" value="Unassembled WGS sequence"/>
</dbReference>
<dbReference type="PANTHER" id="PTHR10903">
    <property type="entry name" value="GTPASE, IMAP FAMILY MEMBER-RELATED"/>
    <property type="match status" value="1"/>
</dbReference>
<name>A0A9N9AKC6_9GLOM</name>
<comment type="cofactor">
    <cofactor evidence="1">
        <name>Mg(2+)</name>
        <dbReference type="ChEBI" id="CHEBI:18420"/>
    </cofactor>
</comment>
<keyword evidence="5" id="KW-0934">Plastid</keyword>
<proteinExistence type="predicted"/>
<dbReference type="InterPro" id="IPR006703">
    <property type="entry name" value="G_AIG1"/>
</dbReference>
<evidence type="ECO:0000256" key="14">
    <source>
        <dbReference type="ARBA" id="ARBA00023134"/>
    </source>
</evidence>
<keyword evidence="12" id="KW-0653">Protein transport</keyword>
<evidence type="ECO:0000256" key="7">
    <source>
        <dbReference type="ARBA" id="ARBA00022723"/>
    </source>
</evidence>
<reference evidence="18" key="1">
    <citation type="submission" date="2021-06" db="EMBL/GenBank/DDBJ databases">
        <authorList>
            <person name="Kallberg Y."/>
            <person name="Tangrot J."/>
            <person name="Rosling A."/>
        </authorList>
    </citation>
    <scope>NUCLEOTIDE SEQUENCE</scope>
    <source>
        <strain evidence="18">CL551</strain>
    </source>
</reference>
<evidence type="ECO:0000256" key="6">
    <source>
        <dbReference type="ARBA" id="ARBA00022692"/>
    </source>
</evidence>
<evidence type="ECO:0000313" key="19">
    <source>
        <dbReference type="Proteomes" id="UP000789342"/>
    </source>
</evidence>
<feature type="domain" description="AIG1-type G" evidence="17">
    <location>
        <begin position="7"/>
        <end position="190"/>
    </location>
</feature>
<comment type="subcellular location">
    <subcellularLocation>
        <location evidence="2">Membrane</location>
        <topology evidence="2">Single-pass membrane protein</topology>
    </subcellularLocation>
    <subcellularLocation>
        <location evidence="16">Plastid</location>
        <location evidence="16">Chloroplast outer membrane</location>
    </subcellularLocation>
</comment>
<evidence type="ECO:0000256" key="12">
    <source>
        <dbReference type="ARBA" id="ARBA00022927"/>
    </source>
</evidence>
<dbReference type="GO" id="GO:0046872">
    <property type="term" value="F:metal ion binding"/>
    <property type="evidence" value="ECO:0007669"/>
    <property type="project" value="UniProtKB-KW"/>
</dbReference>
<dbReference type="Gene3D" id="3.40.50.300">
    <property type="entry name" value="P-loop containing nucleotide triphosphate hydrolases"/>
    <property type="match status" value="1"/>
</dbReference>
<keyword evidence="9" id="KW-0378">Hydrolase</keyword>
<evidence type="ECO:0000256" key="4">
    <source>
        <dbReference type="ARBA" id="ARBA00022528"/>
    </source>
</evidence>
<dbReference type="InterPro" id="IPR027417">
    <property type="entry name" value="P-loop_NTPase"/>
</dbReference>
<evidence type="ECO:0000256" key="13">
    <source>
        <dbReference type="ARBA" id="ARBA00022989"/>
    </source>
</evidence>
<dbReference type="SUPFAM" id="SSF52540">
    <property type="entry name" value="P-loop containing nucleoside triphosphate hydrolases"/>
    <property type="match status" value="1"/>
</dbReference>
<evidence type="ECO:0000256" key="8">
    <source>
        <dbReference type="ARBA" id="ARBA00022741"/>
    </source>
</evidence>
<dbReference type="PANTHER" id="PTHR10903:SF135">
    <property type="entry name" value="TRANSLOCASE OF CHLOROPLAST 120, CHLOROPLASTIC-RELATED"/>
    <property type="match status" value="1"/>
</dbReference>
<dbReference type="GO" id="GO:0015031">
    <property type="term" value="P:protein transport"/>
    <property type="evidence" value="ECO:0007669"/>
    <property type="project" value="UniProtKB-KW"/>
</dbReference>